<feature type="compositionally biased region" description="Basic and acidic residues" evidence="1">
    <location>
        <begin position="126"/>
        <end position="156"/>
    </location>
</feature>
<sequence length="336" mass="36876">MVLGVQRAGCVVCVLVLPAVAALREVCCTVLVGACARCGAGIYIIWCDMLRESFVFYKSFYEAIRGLPRDIQGEIYTAIMEYGLYGEEPVCLKPIARCIFTLVKPQIDANNARYENGRKGGRKGAQKQEDASETKPEQGSDETDDKRVEDLDETKPEPTVSETGTEPEPMVDGSVTEGKPSPNRRLTEPKPTVSQTGTGPEPNVNGNVNENVNKNADDYGEGCAPAREAGVCAASTGMDVLARRERFREMLRPFVGRYGEEMVGAFFRYWSELSLDRLHMRYELGQTFEIPSRLGSWAAKEGKFGGPGGPVAAQHVGQKLEATCAELEELKRRAGF</sequence>
<keyword evidence="2" id="KW-0732">Signal</keyword>
<evidence type="ECO:0000313" key="5">
    <source>
        <dbReference type="Proteomes" id="UP000594042"/>
    </source>
</evidence>
<keyword evidence="5" id="KW-1185">Reference proteome</keyword>
<evidence type="ECO:0000313" key="4">
    <source>
        <dbReference type="EMBL" id="BCI61800.1"/>
    </source>
</evidence>
<protein>
    <recommendedName>
        <fullName evidence="3">DUF6291 domain-containing protein</fullName>
    </recommendedName>
</protein>
<feature type="chain" id="PRO_5028831083" description="DUF6291 domain-containing protein" evidence="2">
    <location>
        <begin position="22"/>
        <end position="336"/>
    </location>
</feature>
<dbReference type="InterPro" id="IPR046258">
    <property type="entry name" value="DUF6291"/>
</dbReference>
<organism evidence="4 5">
    <name type="scientific">Coprobacter secundus subsp. similis</name>
    <dbReference type="NCBI Taxonomy" id="2751153"/>
    <lineage>
        <taxon>Bacteria</taxon>
        <taxon>Pseudomonadati</taxon>
        <taxon>Bacteroidota</taxon>
        <taxon>Bacteroidia</taxon>
        <taxon>Bacteroidales</taxon>
        <taxon>Barnesiellaceae</taxon>
        <taxon>Coprobacter</taxon>
    </lineage>
</organism>
<name>A0A7G1HQR4_9BACT</name>
<feature type="compositionally biased region" description="Low complexity" evidence="1">
    <location>
        <begin position="196"/>
        <end position="211"/>
    </location>
</feature>
<evidence type="ECO:0000256" key="1">
    <source>
        <dbReference type="SAM" id="MobiDB-lite"/>
    </source>
</evidence>
<dbReference type="KEGG" id="copr:Cop2CBH44_01530"/>
<feature type="signal peptide" evidence="2">
    <location>
        <begin position="1"/>
        <end position="21"/>
    </location>
</feature>
<evidence type="ECO:0000256" key="2">
    <source>
        <dbReference type="SAM" id="SignalP"/>
    </source>
</evidence>
<accession>A0A7G1HQR4</accession>
<dbReference type="AlphaFoldDB" id="A0A7G1HQR4"/>
<feature type="region of interest" description="Disordered" evidence="1">
    <location>
        <begin position="112"/>
        <end position="211"/>
    </location>
</feature>
<proteinExistence type="predicted"/>
<dbReference type="Proteomes" id="UP000594042">
    <property type="component" value="Chromosome"/>
</dbReference>
<feature type="domain" description="DUF6291" evidence="3">
    <location>
        <begin position="53"/>
        <end position="128"/>
    </location>
</feature>
<evidence type="ECO:0000259" key="3">
    <source>
        <dbReference type="Pfam" id="PF19808"/>
    </source>
</evidence>
<dbReference type="Pfam" id="PF19808">
    <property type="entry name" value="DUF6291"/>
    <property type="match status" value="1"/>
</dbReference>
<dbReference type="RefSeq" id="WP_200755343.1">
    <property type="nucleotide sequence ID" value="NZ_AP023322.1"/>
</dbReference>
<dbReference type="EMBL" id="AP023322">
    <property type="protein sequence ID" value="BCI61800.1"/>
    <property type="molecule type" value="Genomic_DNA"/>
</dbReference>
<gene>
    <name evidence="4" type="ORF">Cop2CBH44_01530</name>
</gene>
<reference evidence="5" key="1">
    <citation type="submission" date="2020-07" db="EMBL/GenBank/DDBJ databases">
        <title>Complete genome sequencing of Coprobacter sp. strain 2CBH44.</title>
        <authorList>
            <person name="Sakamoto M."/>
            <person name="Murakami T."/>
            <person name="Mori H."/>
        </authorList>
    </citation>
    <scope>NUCLEOTIDE SEQUENCE [LARGE SCALE GENOMIC DNA]</scope>
    <source>
        <strain evidence="5">2CBH44</strain>
    </source>
</reference>